<reference evidence="3" key="1">
    <citation type="journal article" date="2020" name="Stud. Mycol.">
        <title>101 Dothideomycetes genomes: a test case for predicting lifestyles and emergence of pathogens.</title>
        <authorList>
            <person name="Haridas S."/>
            <person name="Albert R."/>
            <person name="Binder M."/>
            <person name="Bloem J."/>
            <person name="Labutti K."/>
            <person name="Salamov A."/>
            <person name="Andreopoulos B."/>
            <person name="Baker S."/>
            <person name="Barry K."/>
            <person name="Bills G."/>
            <person name="Bluhm B."/>
            <person name="Cannon C."/>
            <person name="Castanera R."/>
            <person name="Culley D."/>
            <person name="Daum C."/>
            <person name="Ezra D."/>
            <person name="Gonzalez J."/>
            <person name="Henrissat B."/>
            <person name="Kuo A."/>
            <person name="Liang C."/>
            <person name="Lipzen A."/>
            <person name="Lutzoni F."/>
            <person name="Magnuson J."/>
            <person name="Mondo S."/>
            <person name="Nolan M."/>
            <person name="Ohm R."/>
            <person name="Pangilinan J."/>
            <person name="Park H.-J."/>
            <person name="Ramirez L."/>
            <person name="Alfaro M."/>
            <person name="Sun H."/>
            <person name="Tritt A."/>
            <person name="Yoshinaga Y."/>
            <person name="Zwiers L.-H."/>
            <person name="Turgeon B."/>
            <person name="Goodwin S."/>
            <person name="Spatafora J."/>
            <person name="Crous P."/>
            <person name="Grigoriev I."/>
        </authorList>
    </citation>
    <scope>NUCLEOTIDE SEQUENCE</scope>
    <source>
        <strain evidence="3">Tuck. ex Michener</strain>
    </source>
</reference>
<feature type="compositionally biased region" description="Low complexity" evidence="1">
    <location>
        <begin position="241"/>
        <end position="255"/>
    </location>
</feature>
<feature type="compositionally biased region" description="Gly residues" evidence="1">
    <location>
        <begin position="271"/>
        <end position="290"/>
    </location>
</feature>
<evidence type="ECO:0000256" key="1">
    <source>
        <dbReference type="SAM" id="MobiDB-lite"/>
    </source>
</evidence>
<dbReference type="AlphaFoldDB" id="A0A6A6HCT7"/>
<feature type="region of interest" description="Disordered" evidence="1">
    <location>
        <begin position="21"/>
        <end position="62"/>
    </location>
</feature>
<evidence type="ECO:0000313" key="3">
    <source>
        <dbReference type="EMBL" id="KAF2235659.1"/>
    </source>
</evidence>
<keyword evidence="2" id="KW-0732">Signal</keyword>
<feature type="chain" id="PRO_5025382698" evidence="2">
    <location>
        <begin position="22"/>
        <end position="356"/>
    </location>
</feature>
<dbReference type="OrthoDB" id="10623683at2759"/>
<feature type="compositionally biased region" description="Basic residues" evidence="1">
    <location>
        <begin position="347"/>
        <end position="356"/>
    </location>
</feature>
<proteinExistence type="predicted"/>
<feature type="region of interest" description="Disordered" evidence="1">
    <location>
        <begin position="241"/>
        <end position="356"/>
    </location>
</feature>
<dbReference type="EMBL" id="ML991790">
    <property type="protein sequence ID" value="KAF2235659.1"/>
    <property type="molecule type" value="Genomic_DNA"/>
</dbReference>
<dbReference type="Proteomes" id="UP000800092">
    <property type="component" value="Unassembled WGS sequence"/>
</dbReference>
<feature type="compositionally biased region" description="Low complexity" evidence="1">
    <location>
        <begin position="21"/>
        <end position="48"/>
    </location>
</feature>
<gene>
    <name evidence="3" type="ORF">EV356DRAFT_514176</name>
</gene>
<organism evidence="3 4">
    <name type="scientific">Viridothelium virens</name>
    <name type="common">Speckled blister lichen</name>
    <name type="synonym">Trypethelium virens</name>
    <dbReference type="NCBI Taxonomy" id="1048519"/>
    <lineage>
        <taxon>Eukaryota</taxon>
        <taxon>Fungi</taxon>
        <taxon>Dikarya</taxon>
        <taxon>Ascomycota</taxon>
        <taxon>Pezizomycotina</taxon>
        <taxon>Dothideomycetes</taxon>
        <taxon>Dothideomycetes incertae sedis</taxon>
        <taxon>Trypetheliales</taxon>
        <taxon>Trypetheliaceae</taxon>
        <taxon>Viridothelium</taxon>
    </lineage>
</organism>
<feature type="signal peptide" evidence="2">
    <location>
        <begin position="1"/>
        <end position="21"/>
    </location>
</feature>
<accession>A0A6A6HCT7</accession>
<feature type="compositionally biased region" description="Polar residues" evidence="1">
    <location>
        <begin position="321"/>
        <end position="333"/>
    </location>
</feature>
<protein>
    <submittedName>
        <fullName evidence="3">Uncharacterized protein</fullName>
    </submittedName>
</protein>
<keyword evidence="4" id="KW-1185">Reference proteome</keyword>
<sequence>MYNIKTLGALVAFFLAASSSAQTPAQGQPQAPSNGQPSAPGQSSSQNSTQPLAPGQGQSQGSILSPQALQSLSCQNARDSAVGGTSAANILLTNALTGANSFDAASGTASAVVAAQKNLALSQPALSRIQTAALSGQPPSQQDMQAALQAFVGAAQNVNAALQLSSQGPPPQAGQPANASQPVLAAAMVPVITNLGPENKQLVVNLNTAGSQLTQSNVGNSALQLQEVQLAMRVMMTCSGTTTGNSTGSTGSSTGSTGGLTGGSTDNSTGNSGGSSGSTGGLMGGTGSATGTGSSTGTSTGTGQGQPQGQAPGAAGETPGSMGQMNGPSGQTTKAEDQPAGESSMKEKRRARLVFF</sequence>
<feature type="compositionally biased region" description="Low complexity" evidence="1">
    <location>
        <begin position="307"/>
        <end position="316"/>
    </location>
</feature>
<name>A0A6A6HCT7_VIRVR</name>
<evidence type="ECO:0000313" key="4">
    <source>
        <dbReference type="Proteomes" id="UP000800092"/>
    </source>
</evidence>
<evidence type="ECO:0000256" key="2">
    <source>
        <dbReference type="SAM" id="SignalP"/>
    </source>
</evidence>